<feature type="domain" description="Ig-like" evidence="5">
    <location>
        <begin position="25"/>
        <end position="88"/>
    </location>
</feature>
<feature type="chain" id="PRO_5044851061" description="Ig-like domain-containing protein" evidence="4">
    <location>
        <begin position="23"/>
        <end position="189"/>
    </location>
</feature>
<protein>
    <recommendedName>
        <fullName evidence="5">Ig-like domain-containing protein</fullName>
    </recommendedName>
</protein>
<dbReference type="PANTHER" id="PTHR11481">
    <property type="entry name" value="IMMUNOGLOBULIN FC RECEPTOR"/>
    <property type="match status" value="1"/>
</dbReference>
<proteinExistence type="predicted"/>
<dbReference type="InterPro" id="IPR003599">
    <property type="entry name" value="Ig_sub"/>
</dbReference>
<evidence type="ECO:0000259" key="5">
    <source>
        <dbReference type="PROSITE" id="PS50835"/>
    </source>
</evidence>
<dbReference type="SMART" id="SM00409">
    <property type="entry name" value="IG"/>
    <property type="match status" value="1"/>
</dbReference>
<dbReference type="InterPro" id="IPR036179">
    <property type="entry name" value="Ig-like_dom_sf"/>
</dbReference>
<feature type="transmembrane region" description="Helical" evidence="3">
    <location>
        <begin position="108"/>
        <end position="131"/>
    </location>
</feature>
<dbReference type="EMBL" id="JAGEUA010000001">
    <property type="protein sequence ID" value="KAL1022540.1"/>
    <property type="molecule type" value="Genomic_DNA"/>
</dbReference>
<dbReference type="PANTHER" id="PTHR11481:SF64">
    <property type="entry name" value="FC RECEPTOR-LIKE PROTEIN 4"/>
    <property type="match status" value="1"/>
</dbReference>
<dbReference type="Pfam" id="PF13895">
    <property type="entry name" value="Ig_2"/>
    <property type="match status" value="1"/>
</dbReference>
<evidence type="ECO:0000313" key="7">
    <source>
        <dbReference type="Proteomes" id="UP001557470"/>
    </source>
</evidence>
<comment type="caution">
    <text evidence="6">The sequence shown here is derived from an EMBL/GenBank/DDBJ whole genome shotgun (WGS) entry which is preliminary data.</text>
</comment>
<dbReference type="InterPro" id="IPR007110">
    <property type="entry name" value="Ig-like_dom"/>
</dbReference>
<feature type="signal peptide" evidence="4">
    <location>
        <begin position="1"/>
        <end position="22"/>
    </location>
</feature>
<keyword evidence="3" id="KW-0812">Transmembrane</keyword>
<evidence type="ECO:0000256" key="2">
    <source>
        <dbReference type="ARBA" id="ARBA00023157"/>
    </source>
</evidence>
<keyword evidence="2" id="KW-1015">Disulfide bond</keyword>
<dbReference type="Proteomes" id="UP001557470">
    <property type="component" value="Unassembled WGS sequence"/>
</dbReference>
<evidence type="ECO:0000256" key="3">
    <source>
        <dbReference type="SAM" id="Phobius"/>
    </source>
</evidence>
<sequence>MNFLSISAVLGLTAFMNQTTNSKDDSVIIMSPAHPVTEGEQVVLRCHYSFHKPNRTTFYKDGKEVSSLNVTEMVIDNVTSTDEGFYKCADPEDKSASPERWLAVQGTWTWVVLSSCIVGILLLITLILILVCHYRWHLRCTGGWLSSKEGPTSIQAPQTKQDVTEIQWDLAWMEMANLLDKQEYTASDS</sequence>
<evidence type="ECO:0000256" key="4">
    <source>
        <dbReference type="SAM" id="SignalP"/>
    </source>
</evidence>
<dbReference type="AlphaFoldDB" id="A0ABD0XMG3"/>
<dbReference type="SUPFAM" id="SSF48726">
    <property type="entry name" value="Immunoglobulin"/>
    <property type="match status" value="1"/>
</dbReference>
<name>A0ABD0XMG3_UMBPY</name>
<evidence type="ECO:0000313" key="6">
    <source>
        <dbReference type="EMBL" id="KAL1022540.1"/>
    </source>
</evidence>
<keyword evidence="3" id="KW-0472">Membrane</keyword>
<keyword evidence="1 4" id="KW-0732">Signal</keyword>
<gene>
    <name evidence="6" type="ORF">UPYG_G00029050</name>
</gene>
<dbReference type="InterPro" id="IPR013783">
    <property type="entry name" value="Ig-like_fold"/>
</dbReference>
<dbReference type="PROSITE" id="PS50835">
    <property type="entry name" value="IG_LIKE"/>
    <property type="match status" value="1"/>
</dbReference>
<accession>A0ABD0XMG3</accession>
<dbReference type="Gene3D" id="2.60.40.10">
    <property type="entry name" value="Immunoglobulins"/>
    <property type="match status" value="1"/>
</dbReference>
<dbReference type="InterPro" id="IPR050488">
    <property type="entry name" value="Ig_Fc_receptor"/>
</dbReference>
<organism evidence="6 7">
    <name type="scientific">Umbra pygmaea</name>
    <name type="common">Eastern mudminnow</name>
    <dbReference type="NCBI Taxonomy" id="75934"/>
    <lineage>
        <taxon>Eukaryota</taxon>
        <taxon>Metazoa</taxon>
        <taxon>Chordata</taxon>
        <taxon>Craniata</taxon>
        <taxon>Vertebrata</taxon>
        <taxon>Euteleostomi</taxon>
        <taxon>Actinopterygii</taxon>
        <taxon>Neopterygii</taxon>
        <taxon>Teleostei</taxon>
        <taxon>Protacanthopterygii</taxon>
        <taxon>Esociformes</taxon>
        <taxon>Umbridae</taxon>
        <taxon>Umbra</taxon>
    </lineage>
</organism>
<reference evidence="6 7" key="1">
    <citation type="submission" date="2024-06" db="EMBL/GenBank/DDBJ databases">
        <authorList>
            <person name="Pan Q."/>
            <person name="Wen M."/>
            <person name="Jouanno E."/>
            <person name="Zahm M."/>
            <person name="Klopp C."/>
            <person name="Cabau C."/>
            <person name="Louis A."/>
            <person name="Berthelot C."/>
            <person name="Parey E."/>
            <person name="Roest Crollius H."/>
            <person name="Montfort J."/>
            <person name="Robinson-Rechavi M."/>
            <person name="Bouchez O."/>
            <person name="Lampietro C."/>
            <person name="Lopez Roques C."/>
            <person name="Donnadieu C."/>
            <person name="Postlethwait J."/>
            <person name="Bobe J."/>
            <person name="Verreycken H."/>
            <person name="Guiguen Y."/>
        </authorList>
    </citation>
    <scope>NUCLEOTIDE SEQUENCE [LARGE SCALE GENOMIC DNA]</scope>
    <source>
        <strain evidence="6">Up_M1</strain>
        <tissue evidence="6">Testis</tissue>
    </source>
</reference>
<keyword evidence="3" id="KW-1133">Transmembrane helix</keyword>
<keyword evidence="7" id="KW-1185">Reference proteome</keyword>
<evidence type="ECO:0000256" key="1">
    <source>
        <dbReference type="ARBA" id="ARBA00022729"/>
    </source>
</evidence>